<protein>
    <recommendedName>
        <fullName evidence="2">PepSY domain-containing protein</fullName>
    </recommendedName>
</protein>
<dbReference type="RefSeq" id="WP_395809745.1">
    <property type="nucleotide sequence ID" value="NZ_CP043494.1"/>
</dbReference>
<dbReference type="Proteomes" id="UP001611383">
    <property type="component" value="Chromosome"/>
</dbReference>
<feature type="chain" id="PRO_5045505804" description="PepSY domain-containing protein" evidence="1">
    <location>
        <begin position="22"/>
        <end position="788"/>
    </location>
</feature>
<dbReference type="InterPro" id="IPR013783">
    <property type="entry name" value="Ig-like_fold"/>
</dbReference>
<dbReference type="Pfam" id="PF03413">
    <property type="entry name" value="PepSY"/>
    <property type="match status" value="1"/>
</dbReference>
<keyword evidence="1" id="KW-0732">Signal</keyword>
<gene>
    <name evidence="3" type="ORF">F0U60_45280</name>
</gene>
<proteinExistence type="predicted"/>
<dbReference type="Gene3D" id="2.60.40.10">
    <property type="entry name" value="Immunoglobulins"/>
    <property type="match status" value="1"/>
</dbReference>
<dbReference type="SUPFAM" id="SSF55486">
    <property type="entry name" value="Metalloproteases ('zincins'), catalytic domain"/>
    <property type="match status" value="1"/>
</dbReference>
<feature type="signal peptide" evidence="1">
    <location>
        <begin position="1"/>
        <end position="21"/>
    </location>
</feature>
<organism evidence="3 4">
    <name type="scientific">Archangium minus</name>
    <dbReference type="NCBI Taxonomy" id="83450"/>
    <lineage>
        <taxon>Bacteria</taxon>
        <taxon>Pseudomonadati</taxon>
        <taxon>Myxococcota</taxon>
        <taxon>Myxococcia</taxon>
        <taxon>Myxococcales</taxon>
        <taxon>Cystobacterineae</taxon>
        <taxon>Archangiaceae</taxon>
        <taxon>Archangium</taxon>
    </lineage>
</organism>
<sequence length="788" mass="82750">MKRFLGTVALATVLSSGASWAVVQPEHGPSRSAVARNAFFSPELSISSNNLAIGEARTKGRLNALRERALSGFFQRYGKDFNVYIDPRSGAATSIQGHIPLIPGNGMDNRVTLSGLGQSLGRAVGGVDESVVGELVVQFAREHADVLGIDASQLGTPRVTQVNEHLWQVHIPQQIEGIPVREGRLAATISHGNLVLIGTEGWGNVRIRTLPLVAAGQAMERGLSRAGLTHSPKSISKDARLEVVPVAEGEGYGHKLVWSFGFQDEGDDANWEVLVDAHKGEVIALEDKNHYIDAKISGGVYPLTNTETCPTDGTCGSMQANYPMPWANTGLASPNNYTNGAGIFSYTSGTVTTTLNGKYIGISDRCGTISNSASGSISLGGSNGQHDCTTGGGSTGNTPAARSAFYELNRLAEQARGWLPSNTWVNGKLTANVNIASTCNAYWGGGTVNFYRSGGGCRNTGEIGAVFDHEWGHGLDDNDANGSLSASSEGYADIAAIYRLQTSCVGHGFFATSNKGCGMTADGTGYNQNEAQTGGTPHCDLNCSGVRDADWAQHSDNTPDTPQNFVCTKCTTSSGLCGRQTHCAAAPTRQAAWDLVARDLRAAPFNYDTNTAFIVGNKLFYQGSGNVGSWHACDCNAGTSSGCGATNGYMQWLAADDDNGNLNDGTPHMTAIYNAFNRHNIACSTPAPRNGGCSTGPTATPSVTLTPGTRQVAISWSGVTNAAKYWVLKTEGHAGCNFGKALKATVTGTTWTDTEVSSGRQYCYSVVAAGSSNACYSQASTCSCVTPN</sequence>
<reference evidence="3 4" key="1">
    <citation type="submission" date="2019-08" db="EMBL/GenBank/DDBJ databases">
        <title>Archangium and Cystobacter genomes.</title>
        <authorList>
            <person name="Chen I.-C.K."/>
            <person name="Wielgoss S."/>
        </authorList>
    </citation>
    <scope>NUCLEOTIDE SEQUENCE [LARGE SCALE GENOMIC DNA]</scope>
    <source>
        <strain evidence="3 4">Cbm 6</strain>
    </source>
</reference>
<keyword evidence="4" id="KW-1185">Reference proteome</keyword>
<name>A0ABY9X580_9BACT</name>
<evidence type="ECO:0000313" key="4">
    <source>
        <dbReference type="Proteomes" id="UP001611383"/>
    </source>
</evidence>
<dbReference type="InterPro" id="IPR025711">
    <property type="entry name" value="PepSY"/>
</dbReference>
<feature type="domain" description="PepSY" evidence="2">
    <location>
        <begin position="248"/>
        <end position="284"/>
    </location>
</feature>
<evidence type="ECO:0000256" key="1">
    <source>
        <dbReference type="SAM" id="SignalP"/>
    </source>
</evidence>
<accession>A0ABY9X580</accession>
<evidence type="ECO:0000313" key="3">
    <source>
        <dbReference type="EMBL" id="WNG50545.1"/>
    </source>
</evidence>
<evidence type="ECO:0000259" key="2">
    <source>
        <dbReference type="Pfam" id="PF03413"/>
    </source>
</evidence>
<dbReference type="EMBL" id="CP043494">
    <property type="protein sequence ID" value="WNG50545.1"/>
    <property type="molecule type" value="Genomic_DNA"/>
</dbReference>